<protein>
    <submittedName>
        <fullName evidence="2">Uncharacterized protein</fullName>
    </submittedName>
</protein>
<comment type="caution">
    <text evidence="2">The sequence shown here is derived from an EMBL/GenBank/DDBJ whole genome shotgun (WGS) entry which is preliminary data.</text>
</comment>
<proteinExistence type="predicted"/>
<feature type="region of interest" description="Disordered" evidence="1">
    <location>
        <begin position="741"/>
        <end position="793"/>
    </location>
</feature>
<evidence type="ECO:0000256" key="1">
    <source>
        <dbReference type="SAM" id="MobiDB-lite"/>
    </source>
</evidence>
<reference evidence="2 3" key="1">
    <citation type="journal article" date="2015" name="Int. J. Syst. Evol. Microbiol.">
        <title>Streptomyces gilvifuscus sp. nov., an actinomycete that produces antibacterial compounds isolated from soil.</title>
        <authorList>
            <person name="Nguyen T.M."/>
            <person name="Kim J."/>
        </authorList>
    </citation>
    <scope>NUCLEOTIDE SEQUENCE [LARGE SCALE GENOMIC DNA]</scope>
    <source>
        <strain evidence="2 3">T113</strain>
    </source>
</reference>
<feature type="compositionally biased region" description="Polar residues" evidence="1">
    <location>
        <begin position="327"/>
        <end position="338"/>
    </location>
</feature>
<accession>A0ABT5G6K3</accession>
<feature type="region of interest" description="Disordered" evidence="1">
    <location>
        <begin position="1386"/>
        <end position="1405"/>
    </location>
</feature>
<gene>
    <name evidence="2" type="ORF">PO587_39370</name>
</gene>
<dbReference type="RefSeq" id="WP_272178643.1">
    <property type="nucleotide sequence ID" value="NZ_JAQOSK010000023.1"/>
</dbReference>
<organism evidence="2 3">
    <name type="scientific">Streptomyces gilvifuscus</name>
    <dbReference type="NCBI Taxonomy" id="1550617"/>
    <lineage>
        <taxon>Bacteria</taxon>
        <taxon>Bacillati</taxon>
        <taxon>Actinomycetota</taxon>
        <taxon>Actinomycetes</taxon>
        <taxon>Kitasatosporales</taxon>
        <taxon>Streptomycetaceae</taxon>
        <taxon>Streptomyces</taxon>
    </lineage>
</organism>
<keyword evidence="3" id="KW-1185">Reference proteome</keyword>
<feature type="region of interest" description="Disordered" evidence="1">
    <location>
        <begin position="177"/>
        <end position="214"/>
    </location>
</feature>
<evidence type="ECO:0000313" key="3">
    <source>
        <dbReference type="Proteomes" id="UP001221328"/>
    </source>
</evidence>
<name>A0ABT5G6K3_9ACTN</name>
<feature type="compositionally biased region" description="Basic and acidic residues" evidence="1">
    <location>
        <begin position="777"/>
        <end position="791"/>
    </location>
</feature>
<feature type="compositionally biased region" description="Low complexity" evidence="1">
    <location>
        <begin position="1387"/>
        <end position="1401"/>
    </location>
</feature>
<evidence type="ECO:0000313" key="2">
    <source>
        <dbReference type="EMBL" id="MDC2960501.1"/>
    </source>
</evidence>
<dbReference type="EMBL" id="JAQOSK010000023">
    <property type="protein sequence ID" value="MDC2960501.1"/>
    <property type="molecule type" value="Genomic_DNA"/>
</dbReference>
<sequence length="1485" mass="159148">MTVNPDLAKAHRAVSDARLARDWSRAGLAMYDKRIQSGETGLDAEHLAQGQQAATDETSYQAAREAYTELAQEEPQLWPHESASDPLLLLPLRLETVYHHAGEAALELWIRAYPDEIHVDSHEPALTPAERVAAEAYWREVWAAGPNQPRRKAAWSRLVTTIGPGRAAWAVQALRPGLQQPPSTETPAGGDPPSPEPWSVQPAQRDGAWTRPSRSSVLPDRLVFSGYEIVGDGQIGLVWRQEGAPIPEALDVGPGPDSPVPPAWLCDFEEAVRVGMGVKVPVEDGMRTDFPLVTVTGVRGGTSEQTSALIGSLLDAHRCTDGLSVLPNGTPTNNTEATRSAWRTRMPPPSPEQADSQRAAFVPGSAQAAARVARALGPTAGRVLAQTTEGLCDDDHDLLLQLHAAIGAMAASSTNWMNYDGDSQVDLVFLVSHFVEYVRARGPLPTLRVGRQPYGILPVTSIDLWHGTEVDLRILDHIQGFRTFAESQGWRCPRVGGGGDSDQVINDILHRLPASRRLRFVQQEPVTPPFQPAPDNPIGGIPYLSGFAWQQPPDPEALPLPLEFAVAVETTPELQEVLKSRPLRTLCDLWGEEARLTSLHQEIPPELGERMRELAPALDNVGTGRIGLWYHLAMMVLWLYRFRLEERFDSDGAVDPLVALTDGKVTAQPGTVPQFYDWAAMAFRQLAATEDMAGTDLPRLERLLCEVLDTQTHRLDAWMTSVATARLTRLRADRPDGTHLGAYGWVTDLQPRDPEQQPVPTDPEDATEDGANAPPEDSGHPRDGREPRDDGYLVAPSMHHATTAAVLRSGWLSHAHAEAFGIDLRASRVRRALTLVDGVRSGQSLGALLGYRLERGLHDAQLDQLIALFRAAYPNAHVVDPEAPHSQEAVTAMAARDVVDGQALLADWTAHGGRLQDLDSLTSQLTDATRPLLERASPLVADLEDAVDAVGDLLLAESVHHLVAGNPMRSGSAADGISRGENLPQDFEVVRTPQAAVALSHRLGLLAPTTGTGGWHTDRPLAALEPALERWCEHRLGDASGWSFGFGDPAAPTPVGLADLGLCALDVVLDAGPAERDRTGAATPEAYGTLMQRLLRQAPAGTSVTDSGAARFAELRLLSRGLADVLRAGRPLLVTDLDADAGDDWGNADLAELAARVTAWHGTVASALAGLREEIKSLPGTAQQVAQELDTLADCGLPNAAPPAALSADDRTEALRAHAAAVLDRFEATPLPDLPGPPPEDPSAVLEWVTALRTAVSSVVGGSLPLLPVLRLAATAAGAALSGPPQGAEEDTVADWLLEMERVRPRARTFGDALTAAEVLAGTTACAATVAQLPAGQQWIARGPAPLPSRTRPAPRHCAVLRTDGPADPGQVAGLVVDAWTESVPEPAAAASADGQGPQAGHEAREEMGGLAFHYDQPDARAPQALLLALPPDRGRGWRMEDIHAVVEETFALAQIRGMDLNDFAELRGLLPVQWTMPPHGSGLL</sequence>
<feature type="region of interest" description="Disordered" evidence="1">
    <location>
        <begin position="324"/>
        <end position="356"/>
    </location>
</feature>
<dbReference type="Proteomes" id="UP001221328">
    <property type="component" value="Unassembled WGS sequence"/>
</dbReference>